<sequence>MRPHEFIKPFGTATAAWLLAAFALQLDRSKRPVIAVCLLLLASHPAAALDQISMQLKWNHQFQFAGYYQALEQGFYRDAGLDVVIREGGPGIDVAEAVASGKADFGVCNASVLREWSMGRRLVVLAAIFQRSPAVILVARRADISNVSELRGRTLMDTPGSDEIAAMLAREGGDYNALPRVAHGGDPRDLLAGRADAMVAYSTNEPFVLDQLGAAYRTFAPAASGIDFYGDNLCAAEAEVKAHPDRVAAFRAASVKGWAYALAHKEATVDLILRSYSAKKSREALLFEAEHTAILVGRDAGRIGEQDPARWQGIAASYRQLGLLADDTLPAALIWDGNDGSLRRWFVPLLLVPIGLAIAALVAYRSRRSLKAAMARLGTLPWPATMGRPRLSLIMALLFIGLSIPVLIFILIYNYNKNSAGMVSILNDAVAQTSQAGIDRTENLVENTESPLRFLAEVAGADPGYFRTEQSNDLLYRGLTSAAHIDAIYVSFEDGYHRVVTRIDEDRRLADPRIPAAANWHASYIDAITFSFSRIRHRKFFDIWPHQVGAYDVPTDVDIRALPGCQAAKTTRTLAVTEPSINPDTGFPILFLRIPIFHGVDFVGCATANITVNVLSRFLEKHRASAHSTTLIADRNNGKIIAFPDKQKGVRIENGALKIATLADIDDPEVREAHRQHARTGANNFVFQSPTNGGDFIAAFANFPGGFGQPWQVITLTPIDDFVGTLKKTNRLMMIVIIGLTVIELFFIFFASRRLSRPVENVSRQLQAIESLNFDTPARPPSNIQEIAKLESAASLLRSSLKSFSSFVPLDVVRQLIKSGIPLTLGVEPRFLTVFFSDLENFSSHSETLAPDDLLVQISTYLEEVSSAISQEGGTVDKFIGDGIMAFWNAPVERPDHILRACAAALRAARRMGRVNDAWEAEGRPRIHIRIGLNCATVLVGNVGSSTRLSYTALGDGVNVAARLEGINKLFGTTICISDSIFDQVQADIVARPLKRVQVKGRKTEFMIYELLALRASDDPDLRVRDRDEQLGVMTSRASQRMEAGDFAAAERAYRAILDDFPTDPVARFMLKECEQGRGSDPLNSASVTRGATSMRT</sequence>
<evidence type="ECO:0000256" key="11">
    <source>
        <dbReference type="ARBA" id="ARBA00048179"/>
    </source>
</evidence>
<dbReference type="SUPFAM" id="SSF55073">
    <property type="entry name" value="Nucleotide cyclase"/>
    <property type="match status" value="1"/>
</dbReference>
<dbReference type="CDD" id="cd07302">
    <property type="entry name" value="CHD"/>
    <property type="match status" value="1"/>
</dbReference>
<keyword evidence="13" id="KW-0812">Transmembrane</keyword>
<evidence type="ECO:0000313" key="16">
    <source>
        <dbReference type="EMBL" id="SEE46363.1"/>
    </source>
</evidence>
<dbReference type="AlphaFoldDB" id="A0A1H5J1E5"/>
<feature type="transmembrane region" description="Helical" evidence="13">
    <location>
        <begin position="732"/>
        <end position="751"/>
    </location>
</feature>
<dbReference type="GO" id="GO:0016020">
    <property type="term" value="C:membrane"/>
    <property type="evidence" value="ECO:0007669"/>
    <property type="project" value="InterPro"/>
</dbReference>
<keyword evidence="13" id="KW-0472">Membrane</keyword>
<feature type="domain" description="HAMP" evidence="15">
    <location>
        <begin position="753"/>
        <end position="806"/>
    </location>
</feature>
<dbReference type="GO" id="GO:0004016">
    <property type="term" value="F:adenylate cyclase activity"/>
    <property type="evidence" value="ECO:0007669"/>
    <property type="project" value="UniProtKB-ARBA"/>
</dbReference>
<feature type="transmembrane region" description="Helical" evidence="13">
    <location>
        <begin position="393"/>
        <end position="415"/>
    </location>
</feature>
<keyword evidence="5" id="KW-0808">Transferase</keyword>
<keyword evidence="7" id="KW-0663">Pyridoxal phosphate</keyword>
<dbReference type="InterPro" id="IPR003660">
    <property type="entry name" value="HAMP_dom"/>
</dbReference>
<dbReference type="Gene3D" id="3.30.70.1230">
    <property type="entry name" value="Nucleotide cyclase"/>
    <property type="match status" value="1"/>
</dbReference>
<dbReference type="InterPro" id="IPR015168">
    <property type="entry name" value="SsuA/THI5"/>
</dbReference>
<evidence type="ECO:0000256" key="3">
    <source>
        <dbReference type="ARBA" id="ARBA00009406"/>
    </source>
</evidence>
<dbReference type="SMART" id="SM00044">
    <property type="entry name" value="CYCc"/>
    <property type="match status" value="1"/>
</dbReference>
<dbReference type="Gene3D" id="6.10.340.10">
    <property type="match status" value="1"/>
</dbReference>
<evidence type="ECO:0000256" key="4">
    <source>
        <dbReference type="ARBA" id="ARBA00011738"/>
    </source>
</evidence>
<evidence type="ECO:0000259" key="15">
    <source>
        <dbReference type="PROSITE" id="PS50885"/>
    </source>
</evidence>
<keyword evidence="13" id="KW-1133">Transmembrane helix</keyword>
<dbReference type="GO" id="GO:0009190">
    <property type="term" value="P:cyclic nucleotide biosynthetic process"/>
    <property type="evidence" value="ECO:0007669"/>
    <property type="project" value="InterPro"/>
</dbReference>
<evidence type="ECO:0000313" key="17">
    <source>
        <dbReference type="Proteomes" id="UP000183208"/>
    </source>
</evidence>
<evidence type="ECO:0000256" key="1">
    <source>
        <dbReference type="ARBA" id="ARBA00003469"/>
    </source>
</evidence>
<dbReference type="EMBL" id="FNTI01000001">
    <property type="protein sequence ID" value="SEE46363.1"/>
    <property type="molecule type" value="Genomic_DNA"/>
</dbReference>
<protein>
    <recommendedName>
        <fullName evidence="10">Thiamine pyrimidine synthase</fullName>
    </recommendedName>
</protein>
<comment type="pathway">
    <text evidence="2">Cofactor biosynthesis; thiamine diphosphate biosynthesis.</text>
</comment>
<dbReference type="OrthoDB" id="9789782at2"/>
<dbReference type="GO" id="GO:0035556">
    <property type="term" value="P:intracellular signal transduction"/>
    <property type="evidence" value="ECO:0007669"/>
    <property type="project" value="InterPro"/>
</dbReference>
<comment type="similarity">
    <text evidence="3">Belongs to the NMT1/THI5 family.</text>
</comment>
<keyword evidence="6" id="KW-0479">Metal-binding</keyword>
<evidence type="ECO:0000256" key="12">
    <source>
        <dbReference type="SAM" id="MobiDB-lite"/>
    </source>
</evidence>
<dbReference type="SUPFAM" id="SSF53850">
    <property type="entry name" value="Periplasmic binding protein-like II"/>
    <property type="match status" value="1"/>
</dbReference>
<evidence type="ECO:0000256" key="7">
    <source>
        <dbReference type="ARBA" id="ARBA00022898"/>
    </source>
</evidence>
<dbReference type="Pfam" id="PF00211">
    <property type="entry name" value="Guanylate_cyc"/>
    <property type="match status" value="1"/>
</dbReference>
<feature type="domain" description="Guanylate cyclase" evidence="14">
    <location>
        <begin position="833"/>
        <end position="965"/>
    </location>
</feature>
<keyword evidence="9" id="KW-0408">Iron</keyword>
<proteinExistence type="inferred from homology"/>
<feature type="transmembrane region" description="Helical" evidence="13">
    <location>
        <begin position="345"/>
        <end position="364"/>
    </location>
</feature>
<dbReference type="Proteomes" id="UP000183208">
    <property type="component" value="Unassembled WGS sequence"/>
</dbReference>
<dbReference type="PANTHER" id="PTHR31528:SF1">
    <property type="entry name" value="4-AMINO-5-HYDROXYMETHYL-2-METHYLPYRIMIDINE PHOSPHATE SYNTHASE THI11-RELATED"/>
    <property type="match status" value="1"/>
</dbReference>
<dbReference type="GO" id="GO:0016740">
    <property type="term" value="F:transferase activity"/>
    <property type="evidence" value="ECO:0007669"/>
    <property type="project" value="UniProtKB-KW"/>
</dbReference>
<evidence type="ECO:0000256" key="8">
    <source>
        <dbReference type="ARBA" id="ARBA00022977"/>
    </source>
</evidence>
<dbReference type="InterPro" id="IPR029787">
    <property type="entry name" value="Nucleotide_cyclase"/>
</dbReference>
<feature type="compositionally biased region" description="Polar residues" evidence="12">
    <location>
        <begin position="1082"/>
        <end position="1097"/>
    </location>
</feature>
<evidence type="ECO:0000256" key="2">
    <source>
        <dbReference type="ARBA" id="ARBA00004948"/>
    </source>
</evidence>
<evidence type="ECO:0000256" key="9">
    <source>
        <dbReference type="ARBA" id="ARBA00023004"/>
    </source>
</evidence>
<dbReference type="PROSITE" id="PS50125">
    <property type="entry name" value="GUANYLATE_CYCLASE_2"/>
    <property type="match status" value="1"/>
</dbReference>
<comment type="subunit">
    <text evidence="4">Homodimer.</text>
</comment>
<dbReference type="Gene3D" id="3.30.450.20">
    <property type="entry name" value="PAS domain"/>
    <property type="match status" value="1"/>
</dbReference>
<evidence type="ECO:0000259" key="14">
    <source>
        <dbReference type="PROSITE" id="PS50125"/>
    </source>
</evidence>
<feature type="region of interest" description="Disordered" evidence="12">
    <location>
        <begin position="1077"/>
        <end position="1097"/>
    </location>
</feature>
<evidence type="ECO:0000256" key="10">
    <source>
        <dbReference type="ARBA" id="ARBA00033171"/>
    </source>
</evidence>
<comment type="catalytic activity">
    <reaction evidence="11">
        <text>N(6)-(pyridoxal phosphate)-L-lysyl-[4-amino-5-hydroxymethyl-2-methylpyrimidine phosphate synthase] + L-histidyl-[4-amino-5-hydroxymethyl-2-methylpyrimidine phosphate synthase] + 2 Fe(3+) + 4 H2O = L-lysyl-[4-amino-5-hydroxymethyl-2-methylpyrimidine phosphate synthase] + (2S)-2-amino-5-hydroxy-4-oxopentanoyl-[4-amino-5-hydroxymethyl-2-methylpyrimidine phosphate synthase] + 4-amino-2-methyl-5-(phosphooxymethyl)pyrimidine + 3-oxopropanoate + 2 Fe(2+) + 2 H(+)</text>
        <dbReference type="Rhea" id="RHEA:65756"/>
        <dbReference type="Rhea" id="RHEA-COMP:16892"/>
        <dbReference type="Rhea" id="RHEA-COMP:16893"/>
        <dbReference type="Rhea" id="RHEA-COMP:16894"/>
        <dbReference type="Rhea" id="RHEA-COMP:16895"/>
        <dbReference type="ChEBI" id="CHEBI:15377"/>
        <dbReference type="ChEBI" id="CHEBI:15378"/>
        <dbReference type="ChEBI" id="CHEBI:29033"/>
        <dbReference type="ChEBI" id="CHEBI:29034"/>
        <dbReference type="ChEBI" id="CHEBI:29969"/>
        <dbReference type="ChEBI" id="CHEBI:29979"/>
        <dbReference type="ChEBI" id="CHEBI:33190"/>
        <dbReference type="ChEBI" id="CHEBI:58354"/>
        <dbReference type="ChEBI" id="CHEBI:143915"/>
        <dbReference type="ChEBI" id="CHEBI:157692"/>
    </reaction>
    <physiologicalReaction direction="left-to-right" evidence="11">
        <dbReference type="Rhea" id="RHEA:65757"/>
    </physiologicalReaction>
</comment>
<dbReference type="PROSITE" id="PS50885">
    <property type="entry name" value="HAMP"/>
    <property type="match status" value="1"/>
</dbReference>
<name>A0A1H5J1E5_9BRAD</name>
<evidence type="ECO:0000256" key="5">
    <source>
        <dbReference type="ARBA" id="ARBA00022679"/>
    </source>
</evidence>
<dbReference type="PANTHER" id="PTHR31528">
    <property type="entry name" value="4-AMINO-5-HYDROXYMETHYL-2-METHYLPYRIMIDINE PHOSPHATE SYNTHASE THI11-RELATED"/>
    <property type="match status" value="1"/>
</dbReference>
<comment type="function">
    <text evidence="1">Responsible for the formation of the pyrimidine heterocycle in the thiamine biosynthesis pathway. Catalyzes the formation of hydroxymethylpyrimidine phosphate (HMP-P) from histidine and pyridoxal phosphate (PLP). The protein uses PLP and the active site histidine to form HMP-P, generating an inactive enzyme. The enzyme can only undergo a single turnover, which suggests it is a suicide enzyme.</text>
</comment>
<dbReference type="GO" id="GO:0009228">
    <property type="term" value="P:thiamine biosynthetic process"/>
    <property type="evidence" value="ECO:0007669"/>
    <property type="project" value="UniProtKB-KW"/>
</dbReference>
<keyword evidence="8" id="KW-0784">Thiamine biosynthesis</keyword>
<gene>
    <name evidence="16" type="ORF">SAMN05444171_7593</name>
</gene>
<reference evidence="16 17" key="1">
    <citation type="submission" date="2016-10" db="EMBL/GenBank/DDBJ databases">
        <authorList>
            <person name="de Groot N.N."/>
        </authorList>
    </citation>
    <scope>NUCLEOTIDE SEQUENCE [LARGE SCALE GENOMIC DNA]</scope>
    <source>
        <strain evidence="16 17">GAS522</strain>
    </source>
</reference>
<organism evidence="16 17">
    <name type="scientific">Bradyrhizobium lablabi</name>
    <dbReference type="NCBI Taxonomy" id="722472"/>
    <lineage>
        <taxon>Bacteria</taxon>
        <taxon>Pseudomonadati</taxon>
        <taxon>Pseudomonadota</taxon>
        <taxon>Alphaproteobacteria</taxon>
        <taxon>Hyphomicrobiales</taxon>
        <taxon>Nitrobacteraceae</taxon>
        <taxon>Bradyrhizobium</taxon>
    </lineage>
</organism>
<dbReference type="Gene3D" id="3.40.190.10">
    <property type="entry name" value="Periplasmic binding protein-like II"/>
    <property type="match status" value="2"/>
</dbReference>
<dbReference type="InterPro" id="IPR027939">
    <property type="entry name" value="NMT1/THI5"/>
</dbReference>
<dbReference type="InterPro" id="IPR001054">
    <property type="entry name" value="A/G_cyclase"/>
</dbReference>
<evidence type="ECO:0000256" key="6">
    <source>
        <dbReference type="ARBA" id="ARBA00022723"/>
    </source>
</evidence>
<evidence type="ECO:0000256" key="13">
    <source>
        <dbReference type="SAM" id="Phobius"/>
    </source>
</evidence>
<accession>A0A1H5J1E5</accession>
<dbReference type="Pfam" id="PF09084">
    <property type="entry name" value="NMT1"/>
    <property type="match status" value="1"/>
</dbReference>
<dbReference type="GO" id="GO:0046872">
    <property type="term" value="F:metal ion binding"/>
    <property type="evidence" value="ECO:0007669"/>
    <property type="project" value="UniProtKB-KW"/>
</dbReference>